<sequence length="79" mass="8813">MDLGTAQVVEVRPLLPAIGLFLVLFLLLIGGGAWLVEKRVLKPLRQLRRSASCVAAPRRWRQGNTMHHCRLAGRTKLVS</sequence>
<reference evidence="2 3" key="1">
    <citation type="submission" date="2013-07" db="EMBL/GenBank/DDBJ databases">
        <authorList>
            <person name="Schaap P.J."/>
            <person name="Mehboob F."/>
            <person name="Oosterkamp M.J."/>
            <person name="de Vos W.M."/>
            <person name="Stams A.J.M."/>
            <person name="Koehorst J.J."/>
        </authorList>
    </citation>
    <scope>NUCLEOTIDE SEQUENCE [LARGE SCALE GENOMIC DNA]</scope>
    <source>
        <strain evidence="2 3">AW-1</strain>
    </source>
</reference>
<organism evidence="2 3">
    <name type="scientific">Stutzerimonas chloritidismutans AW-1</name>
    <dbReference type="NCBI Taxonomy" id="1263865"/>
    <lineage>
        <taxon>Bacteria</taxon>
        <taxon>Pseudomonadati</taxon>
        <taxon>Pseudomonadota</taxon>
        <taxon>Gammaproteobacteria</taxon>
        <taxon>Pseudomonadales</taxon>
        <taxon>Pseudomonadaceae</taxon>
        <taxon>Stutzerimonas</taxon>
    </lineage>
</organism>
<dbReference type="PATRIC" id="fig|1263865.4.peg.4182"/>
<gene>
    <name evidence="2" type="ORF">F753_21650</name>
</gene>
<dbReference type="EMBL" id="AOFQ01000065">
    <property type="protein sequence ID" value="ESQ97294.1"/>
    <property type="molecule type" value="Genomic_DNA"/>
</dbReference>
<dbReference type="AlphaFoldDB" id="V4Q3N0"/>
<accession>V4Q3N0</accession>
<comment type="caution">
    <text evidence="2">The sequence shown here is derived from an EMBL/GenBank/DDBJ whole genome shotgun (WGS) entry which is preliminary data.</text>
</comment>
<keyword evidence="1" id="KW-0812">Transmembrane</keyword>
<proteinExistence type="predicted"/>
<dbReference type="Proteomes" id="UP000017822">
    <property type="component" value="Unassembled WGS sequence"/>
</dbReference>
<keyword evidence="1" id="KW-0472">Membrane</keyword>
<keyword evidence="1" id="KW-1133">Transmembrane helix</keyword>
<evidence type="ECO:0000313" key="3">
    <source>
        <dbReference type="Proteomes" id="UP000017822"/>
    </source>
</evidence>
<protein>
    <submittedName>
        <fullName evidence="2">Uncharacterized protein</fullName>
    </submittedName>
</protein>
<feature type="transmembrane region" description="Helical" evidence="1">
    <location>
        <begin position="14"/>
        <end position="36"/>
    </location>
</feature>
<evidence type="ECO:0000256" key="1">
    <source>
        <dbReference type="SAM" id="Phobius"/>
    </source>
</evidence>
<name>V4Q3N0_STUCH</name>
<evidence type="ECO:0000313" key="2">
    <source>
        <dbReference type="EMBL" id="ESQ97294.1"/>
    </source>
</evidence>